<name>A0A417XTK3_9ACTN</name>
<comment type="caution">
    <text evidence="4">The sequence shown here is derived from an EMBL/GenBank/DDBJ whole genome shotgun (WGS) entry which is preliminary data.</text>
</comment>
<accession>A0A417XTK3</accession>
<comment type="similarity">
    <text evidence="1">Belongs to the short-chain dehydrogenases/reductases (SDR) family.</text>
</comment>
<dbReference type="InterPro" id="IPR036291">
    <property type="entry name" value="NAD(P)-bd_dom_sf"/>
</dbReference>
<dbReference type="PANTHER" id="PTHR24321">
    <property type="entry name" value="DEHYDROGENASES, SHORT CHAIN"/>
    <property type="match status" value="1"/>
</dbReference>
<dbReference type="FunFam" id="3.40.50.720:FF:000084">
    <property type="entry name" value="Short-chain dehydrogenase reductase"/>
    <property type="match status" value="1"/>
</dbReference>
<dbReference type="SUPFAM" id="SSF51735">
    <property type="entry name" value="NAD(P)-binding Rossmann-fold domains"/>
    <property type="match status" value="1"/>
</dbReference>
<dbReference type="PROSITE" id="PS00061">
    <property type="entry name" value="ADH_SHORT"/>
    <property type="match status" value="1"/>
</dbReference>
<proteinExistence type="inferred from homology"/>
<reference evidence="4 5" key="1">
    <citation type="submission" date="2018-09" db="EMBL/GenBank/DDBJ databases">
        <title>Genome sequencing of Nocardioides immobilis CCTCC AB 2017083 for comparison to Nocardioides silvaticus.</title>
        <authorList>
            <person name="Li C."/>
            <person name="Wang G."/>
        </authorList>
    </citation>
    <scope>NUCLEOTIDE SEQUENCE [LARGE SCALE GENOMIC DNA]</scope>
    <source>
        <strain evidence="4 5">CCTCC AB 2017083</strain>
    </source>
</reference>
<dbReference type="Gene3D" id="3.40.50.720">
    <property type="entry name" value="NAD(P)-binding Rossmann-like Domain"/>
    <property type="match status" value="1"/>
</dbReference>
<keyword evidence="2" id="KW-0560">Oxidoreductase</keyword>
<dbReference type="InterPro" id="IPR002347">
    <property type="entry name" value="SDR_fam"/>
</dbReference>
<sequence length="292" mass="31311">MGKMDNKVVLITGGARGQGRSHALRFAAEGADVIITDICQQLSLVDYPMGTPEELAETKRQVEELGRRCLSFEVDARDGKAMRTTVNEAVAELGHLDAVIVNHGISVPHMTTGPEQDDDVWDLVMDTNINAVWRTVRAVVPHMTENGGSISLTSSAAGLVALFGRAAYVVSKHGVVGLAKTLAAELAPHWIRVNAVCPTGVDTPLYLNPGIIKAFTGKDDGTREDMRWTATSLNLLPVPWIEPEAVSNVMLFLASDEAKYITGIALPVDAGMTTMPPGISPFIGQRLAELES</sequence>
<dbReference type="InterPro" id="IPR023985">
    <property type="entry name" value="SDR_subfam_1"/>
</dbReference>
<dbReference type="NCBIfam" id="TIGR03971">
    <property type="entry name" value="SDR_subfam_1"/>
    <property type="match status" value="1"/>
</dbReference>
<organism evidence="4 5">
    <name type="scientific">Nocardioides immobilis</name>
    <dbReference type="NCBI Taxonomy" id="2049295"/>
    <lineage>
        <taxon>Bacteria</taxon>
        <taxon>Bacillati</taxon>
        <taxon>Actinomycetota</taxon>
        <taxon>Actinomycetes</taxon>
        <taxon>Propionibacteriales</taxon>
        <taxon>Nocardioidaceae</taxon>
        <taxon>Nocardioides</taxon>
    </lineage>
</organism>
<evidence type="ECO:0000256" key="1">
    <source>
        <dbReference type="ARBA" id="ARBA00006484"/>
    </source>
</evidence>
<dbReference type="InterPro" id="IPR020904">
    <property type="entry name" value="Sc_DH/Rdtase_CS"/>
</dbReference>
<dbReference type="PANTHER" id="PTHR24321:SF8">
    <property type="entry name" value="ESTRADIOL 17-BETA-DEHYDROGENASE 8-RELATED"/>
    <property type="match status" value="1"/>
</dbReference>
<evidence type="ECO:0000256" key="2">
    <source>
        <dbReference type="ARBA" id="ARBA00023002"/>
    </source>
</evidence>
<evidence type="ECO:0000313" key="5">
    <source>
        <dbReference type="Proteomes" id="UP000283644"/>
    </source>
</evidence>
<dbReference type="Pfam" id="PF13561">
    <property type="entry name" value="adh_short_C2"/>
    <property type="match status" value="1"/>
</dbReference>
<evidence type="ECO:0000256" key="3">
    <source>
        <dbReference type="ARBA" id="ARBA00023027"/>
    </source>
</evidence>
<dbReference type="EMBL" id="QXGH01000040">
    <property type="protein sequence ID" value="RHW23782.1"/>
    <property type="molecule type" value="Genomic_DNA"/>
</dbReference>
<gene>
    <name evidence="4" type="ORF">D0Z08_27975</name>
</gene>
<dbReference type="PRINTS" id="PR00081">
    <property type="entry name" value="GDHRDH"/>
</dbReference>
<evidence type="ECO:0000313" key="4">
    <source>
        <dbReference type="EMBL" id="RHW23782.1"/>
    </source>
</evidence>
<keyword evidence="5" id="KW-1185">Reference proteome</keyword>
<dbReference type="GO" id="GO:0016491">
    <property type="term" value="F:oxidoreductase activity"/>
    <property type="evidence" value="ECO:0007669"/>
    <property type="project" value="UniProtKB-KW"/>
</dbReference>
<keyword evidence="3" id="KW-0520">NAD</keyword>
<dbReference type="CDD" id="cd05233">
    <property type="entry name" value="SDR_c"/>
    <property type="match status" value="1"/>
</dbReference>
<protein>
    <submittedName>
        <fullName evidence="4">NAD(P)-dependent oxidoreductase</fullName>
    </submittedName>
</protein>
<dbReference type="OrthoDB" id="9808187at2"/>
<dbReference type="AlphaFoldDB" id="A0A417XTK3"/>
<dbReference type="Proteomes" id="UP000283644">
    <property type="component" value="Unassembled WGS sequence"/>
</dbReference>